<evidence type="ECO:0000313" key="2">
    <source>
        <dbReference type="Proteomes" id="UP000201169"/>
    </source>
</evidence>
<reference evidence="1 2" key="1">
    <citation type="submission" date="2017-07" db="EMBL/GenBank/DDBJ databases">
        <title>Analysis of two Campylobacter avium genomes and identification of a novel hippuricase gene.</title>
        <authorList>
            <person name="Miller W.G."/>
            <person name="Chapman M.H."/>
            <person name="Yee E."/>
            <person name="Revez J."/>
            <person name="Bono J.L."/>
            <person name="Rossi M."/>
        </authorList>
    </citation>
    <scope>NUCLEOTIDE SEQUENCE [LARGE SCALE GENOMIC DNA]</scope>
    <source>
        <strain evidence="1 2">LMG 24591</strain>
    </source>
</reference>
<organism evidence="1 2">
    <name type="scientific">Campylobacter avium LMG 24591</name>
    <dbReference type="NCBI Taxonomy" id="522484"/>
    <lineage>
        <taxon>Bacteria</taxon>
        <taxon>Pseudomonadati</taxon>
        <taxon>Campylobacterota</taxon>
        <taxon>Epsilonproteobacteria</taxon>
        <taxon>Campylobacterales</taxon>
        <taxon>Campylobacteraceae</taxon>
        <taxon>Campylobacter</taxon>
    </lineage>
</organism>
<dbReference type="SUPFAM" id="SSF159894">
    <property type="entry name" value="YgaC/TfoX-N like"/>
    <property type="match status" value="1"/>
</dbReference>
<dbReference type="Proteomes" id="UP000201169">
    <property type="component" value="Chromosome"/>
</dbReference>
<dbReference type="OrthoDB" id="8687154at2"/>
<dbReference type="AlphaFoldDB" id="A0A222MYY5"/>
<name>A0A222MYY5_9BACT</name>
<dbReference type="KEGG" id="cavi:CAV_1443"/>
<accession>A0A222MYY5</accession>
<protein>
    <submittedName>
        <fullName evidence="1">TfoX domain-containing protein</fullName>
    </submittedName>
</protein>
<evidence type="ECO:0000313" key="1">
    <source>
        <dbReference type="EMBL" id="ASQ31059.1"/>
    </source>
</evidence>
<sequence>MPSSSEFKDFVLDCLEASSQLYKFSSRKMFGEYCIYIQPINEPFSMPKPLFLICDDTLFIKQYKELEDMLKFASKAPPYDGAKEWYVVDVDSSTLLQELVETIAPLLPEVKPKKRPKK</sequence>
<dbReference type="RefSeq" id="WP_094325869.1">
    <property type="nucleotide sequence ID" value="NZ_CP022347.1"/>
</dbReference>
<keyword evidence="2" id="KW-1185">Reference proteome</keyword>
<dbReference type="Gene3D" id="3.30.1460.30">
    <property type="entry name" value="YgaC/TfoX-N like chaperone"/>
    <property type="match status" value="1"/>
</dbReference>
<gene>
    <name evidence="1" type="ORF">CAV_1443</name>
</gene>
<dbReference type="EMBL" id="CP022347">
    <property type="protein sequence ID" value="ASQ31059.1"/>
    <property type="molecule type" value="Genomic_DNA"/>
</dbReference>
<proteinExistence type="predicted"/>